<evidence type="ECO:0008006" key="4">
    <source>
        <dbReference type="Google" id="ProtNLM"/>
    </source>
</evidence>
<keyword evidence="1" id="KW-0472">Membrane</keyword>
<dbReference type="HOGENOM" id="CLU_1592197_0_0_9"/>
<protein>
    <recommendedName>
        <fullName evidence="4">DUF2812 domain-containing protein</fullName>
    </recommendedName>
</protein>
<comment type="caution">
    <text evidence="2">The sequence shown here is derived from an EMBL/GenBank/DDBJ whole genome shotgun (WGS) entry which is preliminary data.</text>
</comment>
<evidence type="ECO:0000313" key="2">
    <source>
        <dbReference type="EMBL" id="ERK58417.1"/>
    </source>
</evidence>
<gene>
    <name evidence="2" type="ORF">HMPREF1983_00821</name>
</gene>
<dbReference type="AlphaFoldDB" id="U2S6K0"/>
<reference evidence="2 3" key="1">
    <citation type="submission" date="2013-08" db="EMBL/GenBank/DDBJ databases">
        <authorList>
            <person name="Weinstock G."/>
            <person name="Sodergren E."/>
            <person name="Wylie T."/>
            <person name="Fulton L."/>
            <person name="Fulton R."/>
            <person name="Fronick C."/>
            <person name="O'Laughlin M."/>
            <person name="Godfrey J."/>
            <person name="Miner T."/>
            <person name="Herter B."/>
            <person name="Appelbaum E."/>
            <person name="Cordes M."/>
            <person name="Lek S."/>
            <person name="Wollam A."/>
            <person name="Pepin K.H."/>
            <person name="Palsikar V.B."/>
            <person name="Mitreva M."/>
            <person name="Wilson R.K."/>
        </authorList>
    </citation>
    <scope>NUCLEOTIDE SEQUENCE [LARGE SCALE GENOMIC DNA]</scope>
    <source>
        <strain evidence="2 3">ATCC 700627</strain>
    </source>
</reference>
<dbReference type="PATRIC" id="fig|1321820.3.peg.801"/>
<proteinExistence type="predicted"/>
<sequence>MSKRKWLVNFSWSNKHCIRRLEYMSSLGWHFKRWFWIIILCEKGLPTQYKYELLYEKKFDEEREKFYQAAGWTVVRNGFLWQIVRGNPDAPPVFTDVDSKLMMWRYRIRFTVMVAMICLLLRFFMIFMKSSNMVNFISGFTQGMFLGFVILIVYFIYRYNKAKKDEY</sequence>
<feature type="transmembrane region" description="Helical" evidence="1">
    <location>
        <begin position="134"/>
        <end position="157"/>
    </location>
</feature>
<dbReference type="Proteomes" id="UP000016637">
    <property type="component" value="Unassembled WGS sequence"/>
</dbReference>
<keyword evidence="1" id="KW-1133">Transmembrane helix</keyword>
<organism evidence="2 3">
    <name type="scientific">Gemella bergeri ATCC 700627</name>
    <dbReference type="NCBI Taxonomy" id="1321820"/>
    <lineage>
        <taxon>Bacteria</taxon>
        <taxon>Bacillati</taxon>
        <taxon>Bacillota</taxon>
        <taxon>Bacilli</taxon>
        <taxon>Bacillales</taxon>
        <taxon>Gemellaceae</taxon>
        <taxon>Gemella</taxon>
    </lineage>
</organism>
<evidence type="ECO:0000256" key="1">
    <source>
        <dbReference type="SAM" id="Phobius"/>
    </source>
</evidence>
<keyword evidence="1" id="KW-0812">Transmembrane</keyword>
<dbReference type="Pfam" id="PF11193">
    <property type="entry name" value="DUF2812"/>
    <property type="match status" value="1"/>
</dbReference>
<name>U2S6K0_9BACL</name>
<dbReference type="InterPro" id="IPR021359">
    <property type="entry name" value="DUF2812"/>
</dbReference>
<keyword evidence="3" id="KW-1185">Reference proteome</keyword>
<dbReference type="RefSeq" id="WP_021753482.1">
    <property type="nucleotide sequence ID" value="NZ_KI271865.1"/>
</dbReference>
<feature type="transmembrane region" description="Helical" evidence="1">
    <location>
        <begin position="110"/>
        <end position="128"/>
    </location>
</feature>
<dbReference type="EMBL" id="AWVP01000050">
    <property type="protein sequence ID" value="ERK58417.1"/>
    <property type="molecule type" value="Genomic_DNA"/>
</dbReference>
<accession>U2S6K0</accession>
<evidence type="ECO:0000313" key="3">
    <source>
        <dbReference type="Proteomes" id="UP000016637"/>
    </source>
</evidence>
<dbReference type="eggNOG" id="ENOG5032WGC">
    <property type="taxonomic scope" value="Bacteria"/>
</dbReference>